<proteinExistence type="predicted"/>
<gene>
    <name evidence="2" type="ORF">SBRY_11142</name>
</gene>
<name>A0A9W4E1N8_9ACTN</name>
<feature type="compositionally biased region" description="Basic residues" evidence="1">
    <location>
        <begin position="17"/>
        <end position="38"/>
    </location>
</feature>
<feature type="compositionally biased region" description="Basic residues" evidence="1">
    <location>
        <begin position="55"/>
        <end position="66"/>
    </location>
</feature>
<feature type="compositionally biased region" description="Basic and acidic residues" evidence="1">
    <location>
        <begin position="211"/>
        <end position="234"/>
    </location>
</feature>
<dbReference type="Proteomes" id="UP001153328">
    <property type="component" value="Unassembled WGS sequence"/>
</dbReference>
<feature type="compositionally biased region" description="Low complexity" evidence="1">
    <location>
        <begin position="123"/>
        <end position="135"/>
    </location>
</feature>
<feature type="compositionally biased region" description="Basic residues" evidence="1">
    <location>
        <begin position="163"/>
        <end position="179"/>
    </location>
</feature>
<feature type="compositionally biased region" description="Low complexity" evidence="1">
    <location>
        <begin position="67"/>
        <end position="87"/>
    </location>
</feature>
<feature type="compositionally biased region" description="Low complexity" evidence="1">
    <location>
        <begin position="244"/>
        <end position="259"/>
    </location>
</feature>
<keyword evidence="3" id="KW-1185">Reference proteome</keyword>
<evidence type="ECO:0000313" key="2">
    <source>
        <dbReference type="EMBL" id="CAG7608428.1"/>
    </source>
</evidence>
<reference evidence="2" key="1">
    <citation type="submission" date="2021-06" db="EMBL/GenBank/DDBJ databases">
        <authorList>
            <person name="Arsene-Ploetze F."/>
        </authorList>
    </citation>
    <scope>NUCLEOTIDE SEQUENCE</scope>
    <source>
        <strain evidence="2">SBRY1</strain>
    </source>
</reference>
<dbReference type="AlphaFoldDB" id="A0A9W4E1N8"/>
<evidence type="ECO:0000313" key="3">
    <source>
        <dbReference type="Proteomes" id="UP001153328"/>
    </source>
</evidence>
<evidence type="ECO:0000256" key="1">
    <source>
        <dbReference type="SAM" id="MobiDB-lite"/>
    </source>
</evidence>
<sequence length="313" mass="33566">MRTSGSSCERSADPPGHRRRVRHRQRRRAAAAGARRRGVAAGQGRRAGQGAGRAPPRRPHPRRRPRGTGQAVLGAGPPVAARPPRLAAARRGHGRTGPGRRPDPEGLAGDAGRQPDGSRRADPAAAAATAAVPRPCRLRQLHLRTGRQRRVERLRGQQVRAARPGRRAARRGARGRRAGHLALPEQDRDPDAAEGPPAGGQALRPGPLDRPGVRGDDPADRPRPPPGRRTDRPDGPPGAVGRVPQAAASPRAGAAGPEGLTFRREQRRTPSRGHSHRRGVHARRRRPRGRPGRHRGEPGHGLPAGTSRPRPRR</sequence>
<feature type="compositionally biased region" description="Basic residues" evidence="1">
    <location>
        <begin position="269"/>
        <end position="293"/>
    </location>
</feature>
<organism evidence="2 3">
    <name type="scientific">Actinacidiphila bryophytorum</name>
    <dbReference type="NCBI Taxonomy" id="1436133"/>
    <lineage>
        <taxon>Bacteria</taxon>
        <taxon>Bacillati</taxon>
        <taxon>Actinomycetota</taxon>
        <taxon>Actinomycetes</taxon>
        <taxon>Kitasatosporales</taxon>
        <taxon>Streptomycetaceae</taxon>
        <taxon>Actinacidiphila</taxon>
    </lineage>
</organism>
<dbReference type="EMBL" id="CAJVAX010000001">
    <property type="protein sequence ID" value="CAG7608428.1"/>
    <property type="molecule type" value="Genomic_DNA"/>
</dbReference>
<feature type="compositionally biased region" description="Basic residues" evidence="1">
    <location>
        <begin position="136"/>
        <end position="148"/>
    </location>
</feature>
<comment type="caution">
    <text evidence="2">The sequence shown here is derived from an EMBL/GenBank/DDBJ whole genome shotgun (WGS) entry which is preliminary data.</text>
</comment>
<protein>
    <submittedName>
        <fullName evidence="2">Uncharacterized protein</fullName>
    </submittedName>
</protein>
<accession>A0A9W4E1N8</accession>
<feature type="region of interest" description="Disordered" evidence="1">
    <location>
        <begin position="1"/>
        <end position="313"/>
    </location>
</feature>